<dbReference type="Proteomes" id="UP000277294">
    <property type="component" value="Unassembled WGS sequence"/>
</dbReference>
<feature type="transmembrane region" description="Helical" evidence="10">
    <location>
        <begin position="93"/>
        <end position="120"/>
    </location>
</feature>
<evidence type="ECO:0000256" key="9">
    <source>
        <dbReference type="ARBA" id="ARBA00022840"/>
    </source>
</evidence>
<comment type="subcellular location">
    <subcellularLocation>
        <location evidence="2">Cell membrane</location>
        <topology evidence="2">Multi-pass membrane protein</topology>
    </subcellularLocation>
</comment>
<dbReference type="InterPro" id="IPR005467">
    <property type="entry name" value="His_kinase_dom"/>
</dbReference>
<feature type="transmembrane region" description="Helical" evidence="10">
    <location>
        <begin position="158"/>
        <end position="178"/>
    </location>
</feature>
<sequence length="413" mass="44296">MFFRAALSFLRMSRTETSFLRTLSSLRWLAIGGQAATIFIAGGLLNVDLHASMLWAGVGTLILFNLYAGWHLRAGGEPSHATAVGHMLVDIVVLAWMIAWSGGIGNPFGLLFLVLIALAAMALPRHWAYATAAAGVTGYGAAAIFGQPLKAPGDAYQLLLLGIVSSFLITVVVILIFSTRLAADLRHRERELADLSERFARNEGIVALATHAASMAHELNTPLATMTLLADEIAEQADTDDLKADTQVLTELLALCRERVRNLAVPSEVELERVVEQWTLVRPTVELHRTGILPKGLRVEPSVAHLLQALLNNAADAGEQAGAPYVDLHLECKNGMVSGMVRDYGHGFNPDQPLLPATLFRSAKPGGLGVGLALSHATVERLRGEMTMTPASGGGVRIQFHLPVETTVTSTAR</sequence>
<name>A0A3P4B021_9BURK</name>
<feature type="transmembrane region" description="Helical" evidence="10">
    <location>
        <begin position="54"/>
        <end position="73"/>
    </location>
</feature>
<keyword evidence="8 12" id="KW-0418">Kinase</keyword>
<evidence type="ECO:0000256" key="8">
    <source>
        <dbReference type="ARBA" id="ARBA00022777"/>
    </source>
</evidence>
<keyword evidence="5" id="KW-0597">Phosphoprotein</keyword>
<dbReference type="InterPro" id="IPR003661">
    <property type="entry name" value="HisK_dim/P_dom"/>
</dbReference>
<reference evidence="12 13" key="1">
    <citation type="submission" date="2018-10" db="EMBL/GenBank/DDBJ databases">
        <authorList>
            <person name="Criscuolo A."/>
        </authorList>
    </citation>
    <scope>NUCLEOTIDE SEQUENCE [LARGE SCALE GENOMIC DNA]</scope>
    <source>
        <strain evidence="12">DnA1</strain>
    </source>
</reference>
<dbReference type="EC" id="2.7.13.3" evidence="3"/>
<dbReference type="PRINTS" id="PR00344">
    <property type="entry name" value="BCTRLSENSOR"/>
</dbReference>
<evidence type="ECO:0000259" key="11">
    <source>
        <dbReference type="PROSITE" id="PS50109"/>
    </source>
</evidence>
<dbReference type="CDD" id="cd00082">
    <property type="entry name" value="HisKA"/>
    <property type="match status" value="1"/>
</dbReference>
<organism evidence="12 13">
    <name type="scientific">Pigmentiphaga humi</name>
    <dbReference type="NCBI Taxonomy" id="2478468"/>
    <lineage>
        <taxon>Bacteria</taxon>
        <taxon>Pseudomonadati</taxon>
        <taxon>Pseudomonadota</taxon>
        <taxon>Betaproteobacteria</taxon>
        <taxon>Burkholderiales</taxon>
        <taxon>Alcaligenaceae</taxon>
        <taxon>Pigmentiphaga</taxon>
    </lineage>
</organism>
<dbReference type="InterPro" id="IPR036890">
    <property type="entry name" value="HATPase_C_sf"/>
</dbReference>
<evidence type="ECO:0000256" key="1">
    <source>
        <dbReference type="ARBA" id="ARBA00000085"/>
    </source>
</evidence>
<keyword evidence="9" id="KW-0067">ATP-binding</keyword>
<dbReference type="SMART" id="SM00387">
    <property type="entry name" value="HATPase_c"/>
    <property type="match status" value="1"/>
</dbReference>
<evidence type="ECO:0000256" key="4">
    <source>
        <dbReference type="ARBA" id="ARBA00022475"/>
    </source>
</evidence>
<keyword evidence="10" id="KW-0472">Membrane</keyword>
<evidence type="ECO:0000256" key="2">
    <source>
        <dbReference type="ARBA" id="ARBA00004651"/>
    </source>
</evidence>
<comment type="catalytic activity">
    <reaction evidence="1">
        <text>ATP + protein L-histidine = ADP + protein N-phospho-L-histidine.</text>
        <dbReference type="EC" id="2.7.13.3"/>
    </reaction>
</comment>
<evidence type="ECO:0000256" key="5">
    <source>
        <dbReference type="ARBA" id="ARBA00022553"/>
    </source>
</evidence>
<dbReference type="InterPro" id="IPR003594">
    <property type="entry name" value="HATPase_dom"/>
</dbReference>
<evidence type="ECO:0000256" key="10">
    <source>
        <dbReference type="SAM" id="Phobius"/>
    </source>
</evidence>
<keyword evidence="6 12" id="KW-0808">Transferase</keyword>
<dbReference type="GO" id="GO:0005524">
    <property type="term" value="F:ATP binding"/>
    <property type="evidence" value="ECO:0007669"/>
    <property type="project" value="UniProtKB-KW"/>
</dbReference>
<dbReference type="PANTHER" id="PTHR44936">
    <property type="entry name" value="SENSOR PROTEIN CREC"/>
    <property type="match status" value="1"/>
</dbReference>
<dbReference type="FunFam" id="1.10.287.130:FF:000121">
    <property type="entry name" value="Histidine kinase sensor protein"/>
    <property type="match status" value="1"/>
</dbReference>
<dbReference type="GO" id="GO:0000155">
    <property type="term" value="F:phosphorelay sensor kinase activity"/>
    <property type="evidence" value="ECO:0007669"/>
    <property type="project" value="InterPro"/>
</dbReference>
<feature type="domain" description="Histidine kinase" evidence="11">
    <location>
        <begin position="214"/>
        <end position="406"/>
    </location>
</feature>
<keyword evidence="4" id="KW-1003">Cell membrane</keyword>
<gene>
    <name evidence="12" type="primary">regB</name>
    <name evidence="12" type="ORF">PIGHUM_01716</name>
</gene>
<evidence type="ECO:0000256" key="6">
    <source>
        <dbReference type="ARBA" id="ARBA00022679"/>
    </source>
</evidence>
<dbReference type="Pfam" id="PF25323">
    <property type="entry name" value="6TM_PilS"/>
    <property type="match status" value="1"/>
</dbReference>
<keyword evidence="10" id="KW-1133">Transmembrane helix</keyword>
<proteinExistence type="predicted"/>
<dbReference type="SUPFAM" id="SSF47384">
    <property type="entry name" value="Homodimeric domain of signal transducing histidine kinase"/>
    <property type="match status" value="1"/>
</dbReference>
<evidence type="ECO:0000256" key="3">
    <source>
        <dbReference type="ARBA" id="ARBA00012438"/>
    </source>
</evidence>
<dbReference type="InterPro" id="IPR036097">
    <property type="entry name" value="HisK_dim/P_sf"/>
</dbReference>
<dbReference type="PROSITE" id="PS50109">
    <property type="entry name" value="HIS_KIN"/>
    <property type="match status" value="1"/>
</dbReference>
<keyword evidence="13" id="KW-1185">Reference proteome</keyword>
<dbReference type="GO" id="GO:0005886">
    <property type="term" value="C:plasma membrane"/>
    <property type="evidence" value="ECO:0007669"/>
    <property type="project" value="UniProtKB-SubCell"/>
</dbReference>
<dbReference type="Pfam" id="PF02518">
    <property type="entry name" value="HATPase_c"/>
    <property type="match status" value="1"/>
</dbReference>
<dbReference type="Gene3D" id="3.30.565.10">
    <property type="entry name" value="Histidine kinase-like ATPase, C-terminal domain"/>
    <property type="match status" value="1"/>
</dbReference>
<dbReference type="InterPro" id="IPR050980">
    <property type="entry name" value="2C_sensor_his_kinase"/>
</dbReference>
<feature type="transmembrane region" description="Helical" evidence="10">
    <location>
        <begin position="127"/>
        <end position="146"/>
    </location>
</feature>
<evidence type="ECO:0000313" key="13">
    <source>
        <dbReference type="Proteomes" id="UP000277294"/>
    </source>
</evidence>
<keyword evidence="10" id="KW-0812">Transmembrane</keyword>
<dbReference type="PANTHER" id="PTHR44936:SF10">
    <property type="entry name" value="SENSOR PROTEIN RSTB"/>
    <property type="match status" value="1"/>
</dbReference>
<protein>
    <recommendedName>
        <fullName evidence="3">histidine kinase</fullName>
        <ecNumber evidence="3">2.7.13.3</ecNumber>
    </recommendedName>
</protein>
<dbReference type="EMBL" id="UWPJ01000015">
    <property type="protein sequence ID" value="VCU69653.1"/>
    <property type="molecule type" value="Genomic_DNA"/>
</dbReference>
<accession>A0A3P4B021</accession>
<dbReference type="AlphaFoldDB" id="A0A3P4B021"/>
<dbReference type="InterPro" id="IPR004358">
    <property type="entry name" value="Sig_transdc_His_kin-like_C"/>
</dbReference>
<dbReference type="SUPFAM" id="SSF55874">
    <property type="entry name" value="ATPase domain of HSP90 chaperone/DNA topoisomerase II/histidine kinase"/>
    <property type="match status" value="1"/>
</dbReference>
<keyword evidence="7" id="KW-0547">Nucleotide-binding</keyword>
<evidence type="ECO:0000313" key="12">
    <source>
        <dbReference type="EMBL" id="VCU69653.1"/>
    </source>
</evidence>
<evidence type="ECO:0000256" key="7">
    <source>
        <dbReference type="ARBA" id="ARBA00022741"/>
    </source>
</evidence>
<dbReference type="Gene3D" id="1.10.287.130">
    <property type="match status" value="1"/>
</dbReference>
<feature type="transmembrane region" description="Helical" evidence="10">
    <location>
        <begin position="25"/>
        <end position="47"/>
    </location>
</feature>